<reference evidence="1 2" key="1">
    <citation type="journal article" date="2014" name="Genome Announc.">
        <title>Draft Genome Sequences of a Phylogenetically Diverse Suite of Pseudomonas syringae Strains from Multiple Source Populations.</title>
        <authorList>
            <person name="Baltrus D.A."/>
            <person name="Yourstone S."/>
            <person name="Lind A."/>
            <person name="Guilbaud C."/>
            <person name="Sands D.C."/>
            <person name="Jones C.D."/>
            <person name="Morris C.E."/>
            <person name="Dangl J.L."/>
        </authorList>
    </citation>
    <scope>NUCLEOTIDE SEQUENCE [LARGE SCALE GENOMIC DNA]</scope>
    <source>
        <strain evidence="1 2">UB303</strain>
    </source>
</reference>
<name>A0AAJ4AV40_PSESX</name>
<accession>A0AAJ4AV40</accession>
<sequence length="84" mass="9581">MRCTLVPVPERPALCMRFMGASRATLRLLAKMMFRSMHFGDSTHPFREQVRSYALWAEARKPFVPGVSGIVYNDNALRDEHAAL</sequence>
<protein>
    <submittedName>
        <fullName evidence="1">Uncharacterized protein</fullName>
    </submittedName>
</protein>
<dbReference type="Proteomes" id="UP000464688">
    <property type="component" value="Chromosome"/>
</dbReference>
<organism evidence="1 2">
    <name type="scientific">Pseudomonas syringae UB303</name>
    <dbReference type="NCBI Taxonomy" id="1357287"/>
    <lineage>
        <taxon>Bacteria</taxon>
        <taxon>Pseudomonadati</taxon>
        <taxon>Pseudomonadota</taxon>
        <taxon>Gammaproteobacteria</taxon>
        <taxon>Pseudomonadales</taxon>
        <taxon>Pseudomonadaceae</taxon>
        <taxon>Pseudomonas</taxon>
        <taxon>Pseudomonas syringae</taxon>
    </lineage>
</organism>
<proteinExistence type="predicted"/>
<evidence type="ECO:0000313" key="2">
    <source>
        <dbReference type="Proteomes" id="UP000464688"/>
    </source>
</evidence>
<evidence type="ECO:0000313" key="1">
    <source>
        <dbReference type="EMBL" id="QHF06123.1"/>
    </source>
</evidence>
<dbReference type="AlphaFoldDB" id="A0AAJ4AV40"/>
<dbReference type="EMBL" id="CP047267">
    <property type="protein sequence ID" value="QHF06123.1"/>
    <property type="molecule type" value="Genomic_DNA"/>
</dbReference>
<gene>
    <name evidence="1" type="ORF">N026_00865</name>
</gene>